<name>A0A6B2L228_9EUKA</name>
<evidence type="ECO:0000256" key="1">
    <source>
        <dbReference type="SAM" id="MobiDB-lite"/>
    </source>
</evidence>
<sequence length="501" mass="58986">MEMERREKERMEQERREKERIEKERMEMERREKERMEMERRERERMEMERREKEKDKGMERSEKDLEEYHKSLIEMSESIIQSTISPLEKQAWINFFDEEQERILQEMEYLNQQPPPPPQAPLKTPTPSPKLMPIPQKEPILISDTSPISPPNQHTQPTIPPIQEVEEVFEIPYDLHRILERTDLYSKVGKQTQARLFLIINDPNEPVYCCITGEPLFVQNAKHQLQKFKNEHSAPLPNNNNPPYPQPSLPIQKPFHPIQIPSYPIQKPKPQTFKPSKQPTLLGQSNQAHIFIDYSNIYLEAMKSNNKSNPPIHLNISQLIQVIEQQRTCKSRWVVGSRRVEEGENDNPIWQIWRSKNYVVKLGIRTTKEHFVDQFLHSAIMKTVLTPPPGTLVLLTGDGNNNDNTLTFPMICATALQLGWFVEVWSWKTSLSNNFLKFILDYPNHFTINYLDDYKNTIIEQKLIKITLLPCKHSFLLEELDYPCLICPKCGNEVKETRNG</sequence>
<evidence type="ECO:0008006" key="3">
    <source>
        <dbReference type="Google" id="ProtNLM"/>
    </source>
</evidence>
<dbReference type="EMBL" id="GIBP01001988">
    <property type="protein sequence ID" value="NDV30957.1"/>
    <property type="molecule type" value="Transcribed_RNA"/>
</dbReference>
<feature type="region of interest" description="Disordered" evidence="1">
    <location>
        <begin position="1"/>
        <end position="64"/>
    </location>
</feature>
<proteinExistence type="predicted"/>
<reference evidence="2" key="1">
    <citation type="journal article" date="2020" name="J. Eukaryot. Microbiol.">
        <title>De novo Sequencing, Assembly and Annotation of the Transcriptome for the Free-Living Testate Amoeba Arcella intermedia.</title>
        <authorList>
            <person name="Ribeiro G.M."/>
            <person name="Porfirio-Sousa A.L."/>
            <person name="Maurer-Alcala X.X."/>
            <person name="Katz L.A."/>
            <person name="Lahr D.J.G."/>
        </authorList>
    </citation>
    <scope>NUCLEOTIDE SEQUENCE</scope>
</reference>
<dbReference type="Gene3D" id="3.40.50.1010">
    <property type="entry name" value="5'-nuclease"/>
    <property type="match status" value="1"/>
</dbReference>
<accession>A0A6B2L228</accession>
<protein>
    <recommendedName>
        <fullName evidence="3">NYN domain-containing protein</fullName>
    </recommendedName>
</protein>
<feature type="region of interest" description="Disordered" evidence="1">
    <location>
        <begin position="232"/>
        <end position="252"/>
    </location>
</feature>
<dbReference type="AlphaFoldDB" id="A0A6B2L228"/>
<evidence type="ECO:0000313" key="2">
    <source>
        <dbReference type="EMBL" id="NDV30957.1"/>
    </source>
</evidence>
<organism evidence="2">
    <name type="scientific">Arcella intermedia</name>
    <dbReference type="NCBI Taxonomy" id="1963864"/>
    <lineage>
        <taxon>Eukaryota</taxon>
        <taxon>Amoebozoa</taxon>
        <taxon>Tubulinea</taxon>
        <taxon>Elardia</taxon>
        <taxon>Arcellinida</taxon>
        <taxon>Sphaerothecina</taxon>
        <taxon>Arcellidae</taxon>
        <taxon>Arcella</taxon>
    </lineage>
</organism>